<evidence type="ECO:0000313" key="1">
    <source>
        <dbReference type="EMBL" id="MBX49510.1"/>
    </source>
</evidence>
<dbReference type="EMBL" id="GGEC01069026">
    <property type="protein sequence ID" value="MBX49510.1"/>
    <property type="molecule type" value="Transcribed_RNA"/>
</dbReference>
<organism evidence="1">
    <name type="scientific">Rhizophora mucronata</name>
    <name type="common">Asiatic mangrove</name>
    <dbReference type="NCBI Taxonomy" id="61149"/>
    <lineage>
        <taxon>Eukaryota</taxon>
        <taxon>Viridiplantae</taxon>
        <taxon>Streptophyta</taxon>
        <taxon>Embryophyta</taxon>
        <taxon>Tracheophyta</taxon>
        <taxon>Spermatophyta</taxon>
        <taxon>Magnoliopsida</taxon>
        <taxon>eudicotyledons</taxon>
        <taxon>Gunneridae</taxon>
        <taxon>Pentapetalae</taxon>
        <taxon>rosids</taxon>
        <taxon>fabids</taxon>
        <taxon>Malpighiales</taxon>
        <taxon>Rhizophoraceae</taxon>
        <taxon>Rhizophora</taxon>
    </lineage>
</organism>
<proteinExistence type="predicted"/>
<protein>
    <submittedName>
        <fullName evidence="1">Uncharacterized protein</fullName>
    </submittedName>
</protein>
<dbReference type="AlphaFoldDB" id="A0A2P2P455"/>
<name>A0A2P2P455_RHIMU</name>
<accession>A0A2P2P455</accession>
<reference evidence="1" key="1">
    <citation type="submission" date="2018-02" db="EMBL/GenBank/DDBJ databases">
        <title>Rhizophora mucronata_Transcriptome.</title>
        <authorList>
            <person name="Meera S.P."/>
            <person name="Sreeshan A."/>
            <person name="Augustine A."/>
        </authorList>
    </citation>
    <scope>NUCLEOTIDE SEQUENCE</scope>
    <source>
        <tissue evidence="1">Leaf</tissue>
    </source>
</reference>
<sequence>MRQRKEFRDDSKNFKGFFSFKSVNQN</sequence>